<reference evidence="7" key="1">
    <citation type="journal article" date="2019" name="Int. J. Syst. Evol. Microbiol.">
        <title>The Global Catalogue of Microorganisms (GCM) 10K type strain sequencing project: providing services to taxonomists for standard genome sequencing and annotation.</title>
        <authorList>
            <consortium name="The Broad Institute Genomics Platform"/>
            <consortium name="The Broad Institute Genome Sequencing Center for Infectious Disease"/>
            <person name="Wu L."/>
            <person name="Ma J."/>
        </authorList>
    </citation>
    <scope>NUCLEOTIDE SEQUENCE [LARGE SCALE GENOMIC DNA]</scope>
    <source>
        <strain evidence="7">ICMP 6774ER</strain>
    </source>
</reference>
<gene>
    <name evidence="6" type="ORF">ACFSKW_42635</name>
</gene>
<dbReference type="EMBL" id="JBHUFV010000061">
    <property type="protein sequence ID" value="MFD1938195.1"/>
    <property type="molecule type" value="Genomic_DNA"/>
</dbReference>
<evidence type="ECO:0000256" key="3">
    <source>
        <dbReference type="ARBA" id="ARBA00022833"/>
    </source>
</evidence>
<accession>A0ABW4T8C8</accession>
<keyword evidence="1" id="KW-0479">Metal-binding</keyword>
<evidence type="ECO:0000259" key="5">
    <source>
        <dbReference type="Pfam" id="PF01258"/>
    </source>
</evidence>
<dbReference type="PROSITE" id="PS51128">
    <property type="entry name" value="ZF_DKSA_2"/>
    <property type="match status" value="1"/>
</dbReference>
<organism evidence="6 7">
    <name type="scientific">Nonomuraea mangrovi</name>
    <dbReference type="NCBI Taxonomy" id="2316207"/>
    <lineage>
        <taxon>Bacteria</taxon>
        <taxon>Bacillati</taxon>
        <taxon>Actinomycetota</taxon>
        <taxon>Actinomycetes</taxon>
        <taxon>Streptosporangiales</taxon>
        <taxon>Streptosporangiaceae</taxon>
        <taxon>Nonomuraea</taxon>
    </lineage>
</organism>
<evidence type="ECO:0000256" key="1">
    <source>
        <dbReference type="ARBA" id="ARBA00022723"/>
    </source>
</evidence>
<proteinExistence type="predicted"/>
<dbReference type="Pfam" id="PF01258">
    <property type="entry name" value="zf-dskA_traR"/>
    <property type="match status" value="1"/>
</dbReference>
<evidence type="ECO:0000313" key="6">
    <source>
        <dbReference type="EMBL" id="MFD1938195.1"/>
    </source>
</evidence>
<evidence type="ECO:0000256" key="2">
    <source>
        <dbReference type="ARBA" id="ARBA00022771"/>
    </source>
</evidence>
<dbReference type="PANTHER" id="PTHR33823:SF4">
    <property type="entry name" value="GENERAL STRESS PROTEIN 16O"/>
    <property type="match status" value="1"/>
</dbReference>
<keyword evidence="3" id="KW-0862">Zinc</keyword>
<dbReference type="RefSeq" id="WP_379580041.1">
    <property type="nucleotide sequence ID" value="NZ_JBHUFV010000061.1"/>
</dbReference>
<protein>
    <submittedName>
        <fullName evidence="6">TraR/DksA family transcriptional regulator</fullName>
    </submittedName>
</protein>
<evidence type="ECO:0000313" key="7">
    <source>
        <dbReference type="Proteomes" id="UP001597368"/>
    </source>
</evidence>
<dbReference type="PANTHER" id="PTHR33823">
    <property type="entry name" value="RNA POLYMERASE-BINDING TRANSCRIPTION FACTOR DKSA-RELATED"/>
    <property type="match status" value="1"/>
</dbReference>
<sequence>MTQYDDVRLSDVQVQAIHEDLQGQLMWRASRLDELRALAESVENGDGSLQGVLADLAATERSITEIHLCLERLSDRSYGRCAGCGEAIPFERLKIRPLTRHCMPCRRLHEAR</sequence>
<comment type="caution">
    <text evidence="6">The sequence shown here is derived from an EMBL/GenBank/DDBJ whole genome shotgun (WGS) entry which is preliminary data.</text>
</comment>
<feature type="zinc finger region" description="dksA C4-type" evidence="4">
    <location>
        <begin position="81"/>
        <end position="105"/>
    </location>
</feature>
<feature type="domain" description="Zinc finger DksA/TraR C4-type" evidence="5">
    <location>
        <begin position="76"/>
        <end position="110"/>
    </location>
</feature>
<dbReference type="Proteomes" id="UP001597368">
    <property type="component" value="Unassembled WGS sequence"/>
</dbReference>
<dbReference type="SUPFAM" id="SSF57716">
    <property type="entry name" value="Glucocorticoid receptor-like (DNA-binding domain)"/>
    <property type="match status" value="1"/>
</dbReference>
<dbReference type="Gene3D" id="1.20.120.910">
    <property type="entry name" value="DksA, coiled-coil domain"/>
    <property type="match status" value="1"/>
</dbReference>
<dbReference type="InterPro" id="IPR000962">
    <property type="entry name" value="Znf_DskA_TraR"/>
</dbReference>
<evidence type="ECO:0000256" key="4">
    <source>
        <dbReference type="PROSITE-ProRule" id="PRU00510"/>
    </source>
</evidence>
<keyword evidence="2" id="KW-0863">Zinc-finger</keyword>
<name>A0ABW4T8C8_9ACTN</name>
<keyword evidence="7" id="KW-1185">Reference proteome</keyword>